<proteinExistence type="predicted"/>
<keyword evidence="2" id="KW-1185">Reference proteome</keyword>
<accession>A0A1A9ZWQ2</accession>
<evidence type="ECO:0008006" key="3">
    <source>
        <dbReference type="Google" id="ProtNLM"/>
    </source>
</evidence>
<evidence type="ECO:0000313" key="1">
    <source>
        <dbReference type="EnsemblMetazoa" id="GPAI027453-PA"/>
    </source>
</evidence>
<dbReference type="SUPFAM" id="SSF50630">
    <property type="entry name" value="Acid proteases"/>
    <property type="match status" value="1"/>
</dbReference>
<dbReference type="EnsemblMetazoa" id="GPAI027453-RA">
    <property type="protein sequence ID" value="GPAI027453-PA"/>
    <property type="gene ID" value="GPAI027453"/>
</dbReference>
<dbReference type="CDD" id="cd00303">
    <property type="entry name" value="retropepsin_like"/>
    <property type="match status" value="1"/>
</dbReference>
<dbReference type="AlphaFoldDB" id="A0A1A9ZWQ2"/>
<reference evidence="1" key="2">
    <citation type="submission" date="2020-05" db="UniProtKB">
        <authorList>
            <consortium name="EnsemblMetazoa"/>
        </authorList>
    </citation>
    <scope>IDENTIFICATION</scope>
    <source>
        <strain evidence="1">IAEA</strain>
    </source>
</reference>
<evidence type="ECO:0000313" key="2">
    <source>
        <dbReference type="Proteomes" id="UP000092445"/>
    </source>
</evidence>
<sequence>MLHTGASHSIINSTIAKEKYDPLVEVSEFRSTTGEECAIKGKAIRNISISDVSMKHEFLVADIMNEVILGIDFMTKHGFVLDMEKQVLQYANVTLPLSVGYDIQAEMLQVVVQREQKIPPNSKPIVWATGTRELKLSKTWVVGSTKECTKDNIIIGKAVVSLVNNLIPMWVLACNCRPYRANESVTITVKKQGDTIPVMRSPDFALSVF</sequence>
<organism evidence="1 2">
    <name type="scientific">Glossina pallidipes</name>
    <name type="common">Tsetse fly</name>
    <dbReference type="NCBI Taxonomy" id="7398"/>
    <lineage>
        <taxon>Eukaryota</taxon>
        <taxon>Metazoa</taxon>
        <taxon>Ecdysozoa</taxon>
        <taxon>Arthropoda</taxon>
        <taxon>Hexapoda</taxon>
        <taxon>Insecta</taxon>
        <taxon>Pterygota</taxon>
        <taxon>Neoptera</taxon>
        <taxon>Endopterygota</taxon>
        <taxon>Diptera</taxon>
        <taxon>Brachycera</taxon>
        <taxon>Muscomorpha</taxon>
        <taxon>Hippoboscoidea</taxon>
        <taxon>Glossinidae</taxon>
        <taxon>Glossina</taxon>
    </lineage>
</organism>
<protein>
    <recommendedName>
        <fullName evidence="3">Peptidase A2 domain-containing protein</fullName>
    </recommendedName>
</protein>
<name>A0A1A9ZWQ2_GLOPL</name>
<dbReference type="VEuPathDB" id="VectorBase:GPAI027453"/>
<dbReference type="Gene3D" id="2.40.70.10">
    <property type="entry name" value="Acid Proteases"/>
    <property type="match status" value="1"/>
</dbReference>
<dbReference type="InterPro" id="IPR021109">
    <property type="entry name" value="Peptidase_aspartic_dom_sf"/>
</dbReference>
<dbReference type="Proteomes" id="UP000092445">
    <property type="component" value="Unassembled WGS sequence"/>
</dbReference>
<reference evidence="2" key="1">
    <citation type="submission" date="2014-03" db="EMBL/GenBank/DDBJ databases">
        <authorList>
            <person name="Aksoy S."/>
            <person name="Warren W."/>
            <person name="Wilson R.K."/>
        </authorList>
    </citation>
    <scope>NUCLEOTIDE SEQUENCE [LARGE SCALE GENOMIC DNA]</scope>
    <source>
        <strain evidence="2">IAEA</strain>
    </source>
</reference>